<keyword evidence="1" id="KW-0408">Iron</keyword>
<evidence type="ECO:0000313" key="3">
    <source>
        <dbReference type="EMBL" id="AUW93752.1"/>
    </source>
</evidence>
<name>A0ABM6RR47_9FIRM</name>
<reference evidence="3 4" key="1">
    <citation type="journal article" date="2019" name="Sci. Rep.">
        <title>Sulfobacillus thermotolerans: new insights into resistance and metabolic capacities of acidophilic chemolithotrophs.</title>
        <authorList>
            <person name="Panyushkina A.E."/>
            <person name="Babenko V.V."/>
            <person name="Nikitina A.S."/>
            <person name="Selezneva O.V."/>
            <person name="Tsaplina I.A."/>
            <person name="Letarova M.A."/>
            <person name="Kostryukova E.S."/>
            <person name="Letarov A.V."/>
        </authorList>
    </citation>
    <scope>NUCLEOTIDE SEQUENCE [LARGE SCALE GENOMIC DNA]</scope>
    <source>
        <strain evidence="3 4">Kr1</strain>
    </source>
</reference>
<sequence length="234" mass="27048">MLLAAQRFERVNWAAVEWDIRQKGYSIIPRWLTKAECYTLRDLWSSSDCFCPTVEMDRHHFGIGQYRYFHYPLPEFLQQFRHEMYPYVANIANHLWSTSRNPSPYPPTLEQFLEACHAAGQNQAGVMMLHYPTHGYNLWHQDRHGSLLFPLQTILVLSESGTEFEGGKLLVQEEYPQKPAERHIIGGNIGDVVVLCTASRPRYGHGPRSGEFYHGVAKVTSGERYSLSCLFHDE</sequence>
<organism evidence="3 4">
    <name type="scientific">Sulfobacillus thermotolerans</name>
    <dbReference type="NCBI Taxonomy" id="338644"/>
    <lineage>
        <taxon>Bacteria</taxon>
        <taxon>Bacillati</taxon>
        <taxon>Bacillota</taxon>
        <taxon>Clostridia</taxon>
        <taxon>Eubacteriales</taxon>
        <taxon>Clostridiales Family XVII. Incertae Sedis</taxon>
        <taxon>Sulfobacillus</taxon>
    </lineage>
</organism>
<accession>A0ABM6RR47</accession>
<dbReference type="InterPro" id="IPR005123">
    <property type="entry name" value="Oxoglu/Fe-dep_dioxygenase_dom"/>
</dbReference>
<dbReference type="PROSITE" id="PS51471">
    <property type="entry name" value="FE2OG_OXY"/>
    <property type="match status" value="1"/>
</dbReference>
<evidence type="ECO:0000259" key="2">
    <source>
        <dbReference type="PROSITE" id="PS51471"/>
    </source>
</evidence>
<dbReference type="Pfam" id="PF09859">
    <property type="entry name" value="Oxygenase-NA"/>
    <property type="match status" value="1"/>
</dbReference>
<keyword evidence="1" id="KW-0560">Oxidoreductase</keyword>
<protein>
    <recommendedName>
        <fullName evidence="2">Fe2OG dioxygenase domain-containing protein</fullName>
    </recommendedName>
</protein>
<evidence type="ECO:0000313" key="4">
    <source>
        <dbReference type="Proteomes" id="UP000325292"/>
    </source>
</evidence>
<comment type="similarity">
    <text evidence="1">Belongs to the iron/ascorbate-dependent oxidoreductase family.</text>
</comment>
<feature type="domain" description="Fe2OG dioxygenase" evidence="2">
    <location>
        <begin position="120"/>
        <end position="234"/>
    </location>
</feature>
<dbReference type="EMBL" id="CP019454">
    <property type="protein sequence ID" value="AUW93752.1"/>
    <property type="molecule type" value="Genomic_DNA"/>
</dbReference>
<keyword evidence="1" id="KW-0479">Metal-binding</keyword>
<dbReference type="InterPro" id="IPR018655">
    <property type="entry name" value="DUF2086"/>
</dbReference>
<dbReference type="Gene3D" id="2.60.120.620">
    <property type="entry name" value="q2cbj1_9rhob like domain"/>
    <property type="match status" value="1"/>
</dbReference>
<keyword evidence="4" id="KW-1185">Reference proteome</keyword>
<dbReference type="Proteomes" id="UP000325292">
    <property type="component" value="Chromosome"/>
</dbReference>
<gene>
    <name evidence="3" type="ORF">BXT84_07170</name>
</gene>
<proteinExistence type="inferred from homology"/>
<evidence type="ECO:0000256" key="1">
    <source>
        <dbReference type="RuleBase" id="RU003682"/>
    </source>
</evidence>